<accession>A0A0R3D6U8</accession>
<dbReference type="OrthoDB" id="1496333at2"/>
<evidence type="ECO:0008006" key="4">
    <source>
        <dbReference type="Google" id="ProtNLM"/>
    </source>
</evidence>
<evidence type="ECO:0000313" key="2">
    <source>
        <dbReference type="EMBL" id="KRQ03356.1"/>
    </source>
</evidence>
<dbReference type="InterPro" id="IPR034154">
    <property type="entry name" value="TOPRIM_DnaG/twinkle"/>
</dbReference>
<evidence type="ECO:0000256" key="1">
    <source>
        <dbReference type="SAM" id="MobiDB-lite"/>
    </source>
</evidence>
<dbReference type="SUPFAM" id="SSF52540">
    <property type="entry name" value="P-loop containing nucleoside triphosphate hydrolases"/>
    <property type="match status" value="1"/>
</dbReference>
<dbReference type="AlphaFoldDB" id="A0A0R3D6U8"/>
<dbReference type="CDD" id="cd01029">
    <property type="entry name" value="TOPRIM_primases"/>
    <property type="match status" value="1"/>
</dbReference>
<dbReference type="Gene3D" id="3.40.50.300">
    <property type="entry name" value="P-loop containing nucleotide triphosphate hydrolases"/>
    <property type="match status" value="1"/>
</dbReference>
<dbReference type="InterPro" id="IPR036977">
    <property type="entry name" value="DNA_primase_Znf_CHC2"/>
</dbReference>
<dbReference type="GO" id="GO:0003677">
    <property type="term" value="F:DNA binding"/>
    <property type="evidence" value="ECO:0007669"/>
    <property type="project" value="InterPro"/>
</dbReference>
<dbReference type="STRING" id="989370.AOQ71_32045"/>
<dbReference type="GO" id="GO:0008270">
    <property type="term" value="F:zinc ion binding"/>
    <property type="evidence" value="ECO:0007669"/>
    <property type="project" value="InterPro"/>
</dbReference>
<protein>
    <recommendedName>
        <fullName evidence="4">Toprim domain-containing protein</fullName>
    </recommendedName>
</protein>
<feature type="region of interest" description="Disordered" evidence="1">
    <location>
        <begin position="135"/>
        <end position="157"/>
    </location>
</feature>
<dbReference type="Proteomes" id="UP000051936">
    <property type="component" value="Unassembled WGS sequence"/>
</dbReference>
<organism evidence="2 3">
    <name type="scientific">Bradyrhizobium manausense</name>
    <dbReference type="NCBI Taxonomy" id="989370"/>
    <lineage>
        <taxon>Bacteria</taxon>
        <taxon>Pseudomonadati</taxon>
        <taxon>Pseudomonadota</taxon>
        <taxon>Alphaproteobacteria</taxon>
        <taxon>Hyphomicrobiales</taxon>
        <taxon>Nitrobacteraceae</taxon>
        <taxon>Bradyrhizobium</taxon>
    </lineage>
</organism>
<dbReference type="Pfam" id="PF13481">
    <property type="entry name" value="AAA_25"/>
    <property type="match status" value="1"/>
</dbReference>
<keyword evidence="3" id="KW-1185">Reference proteome</keyword>
<reference evidence="2 3" key="1">
    <citation type="submission" date="2015-09" db="EMBL/GenBank/DDBJ databases">
        <title>Draft Genome Sequence of Bradyrhizobium manausense Strain BR 3351T, a Novel Symbiotic Nitrogen-Fixing Alphaproteobacterium Isolated from Brazilian Amazon Rain Forest.</title>
        <authorList>
            <person name="De Araujo J.L."/>
            <person name="Zilli J.E."/>
        </authorList>
    </citation>
    <scope>NUCLEOTIDE SEQUENCE [LARGE SCALE GENOMIC DNA]</scope>
    <source>
        <strain evidence="2 3">BR3351</strain>
    </source>
</reference>
<sequence>MGAVLNSFDGHVDFAAVKAASLGSIEKLASRWLPHGKRLGNEWVATNPTRSDGRPGSFKVNVVSGVWSDFATGESGGDMMDLWSYLFGGDPLDAAREVGDLLGVPRTSNIARLHLGPRASVVPAVTAPAAGVLAPGQSLRDPSNFPPRTPPNAEGKPRFVAAGAEGPRVYGDEKRRHVYKCGTVPIKIKVMRKEGDALIWYRVSDGAVSGWQLQKPKGFNEVVYFGSLDWSNPERQDDFLFWPEGEKDVESVTARGELAVTFGGVGDGLPAGCEQYVRGRHIVILADNDAPGRDHAAKKAALAYPVAASVRVVHFSEVPHKGDVSDYFQMGNTIGALLQISKMEETYKPRVAPDVSSPASAEALTKASVLKATPYTWMDPTTIPRRDFVYGRHLIRKFVSATIAPGGVGKSSLIVSETLSMVSGKALLGVQPTSRLRVWLWNLEDPQEEIARHVQATAQHFELSASDIEGHLFVDSGRDQRLVITITDRAGTTILEPVVDALVAELLVRQIDHLVVDPFVSSHDASENDNSAMDRIVKAWGRVAQRANCSIELVHHSRKSAAGETETTAESARGGKALTDGCRSVRVLNRMTADEAEKAGVDNPRSYFRVYVDKANLAPPAENSDWFHLKSIDLGNNPSGGYGDSVGVVVPWVWPDLMSDVTVSDLRQVQALVSKRPYRENHQAQDWVGKAVAEALGIDLDQPKNKRKIMALLKVWLKSGALKKVEDNDAKGNPRYFVQVGVLAND</sequence>
<dbReference type="InterPro" id="IPR027417">
    <property type="entry name" value="P-loop_NTPase"/>
</dbReference>
<gene>
    <name evidence="2" type="ORF">AOQ71_32045</name>
</gene>
<dbReference type="RefSeq" id="WP_057755569.1">
    <property type="nucleotide sequence ID" value="NZ_LJYG01000108.1"/>
</dbReference>
<dbReference type="EMBL" id="LJYG01000108">
    <property type="protein sequence ID" value="KRQ03356.1"/>
    <property type="molecule type" value="Genomic_DNA"/>
</dbReference>
<dbReference type="Gene3D" id="3.90.580.10">
    <property type="entry name" value="Zinc finger, CHC2-type domain"/>
    <property type="match status" value="1"/>
</dbReference>
<proteinExistence type="predicted"/>
<evidence type="ECO:0000313" key="3">
    <source>
        <dbReference type="Proteomes" id="UP000051936"/>
    </source>
</evidence>
<dbReference type="GO" id="GO:0006260">
    <property type="term" value="P:DNA replication"/>
    <property type="evidence" value="ECO:0007669"/>
    <property type="project" value="InterPro"/>
</dbReference>
<name>A0A0R3D6U8_9BRAD</name>
<dbReference type="SUPFAM" id="SSF57783">
    <property type="entry name" value="Zinc beta-ribbon"/>
    <property type="match status" value="1"/>
</dbReference>
<comment type="caution">
    <text evidence="2">The sequence shown here is derived from an EMBL/GenBank/DDBJ whole genome shotgun (WGS) entry which is preliminary data.</text>
</comment>